<dbReference type="OrthoDB" id="63267at2759"/>
<dbReference type="Gene3D" id="1.10.510.10">
    <property type="entry name" value="Transferase(Phosphotransferase) domain 1"/>
    <property type="match status" value="1"/>
</dbReference>
<dbReference type="PANTHER" id="PTHR24353:SF37">
    <property type="entry name" value="CAMP-DEPENDENT PROTEIN KINASE CATALYTIC SUBUNIT PRKX"/>
    <property type="match status" value="1"/>
</dbReference>
<evidence type="ECO:0000256" key="1">
    <source>
        <dbReference type="ARBA" id="ARBA00022527"/>
    </source>
</evidence>
<dbReference type="InterPro" id="IPR000719">
    <property type="entry name" value="Prot_kinase_dom"/>
</dbReference>
<feature type="domain" description="Protein kinase" evidence="7">
    <location>
        <begin position="151"/>
        <end position="410"/>
    </location>
</feature>
<dbReference type="FunFam" id="1.10.510.10:FF:000571">
    <property type="entry name" value="Maternal embryonic leucine zipper kinase"/>
    <property type="match status" value="1"/>
</dbReference>
<evidence type="ECO:0000256" key="3">
    <source>
        <dbReference type="ARBA" id="ARBA00022741"/>
    </source>
</evidence>
<dbReference type="SUPFAM" id="SSF56112">
    <property type="entry name" value="Protein kinase-like (PK-like)"/>
    <property type="match status" value="1"/>
</dbReference>
<dbReference type="OMA" id="HRRIQFA"/>
<sequence>MDVMELQSVEALAAVRENKTLVATTTQEEWGDLDARNALVRRAPLVLSGEVLVRSRAGMERLAPLKRRWIELRGGAIIICRDAKERGQVLQVEEVQGALFKCKAAKVIVSFAGKRKSRGLELRFDSQQTAERWHAELEDMASSRVVKLDDFEVISPIGKGGSGRVFLVRDKVTQELFALKVIGKWDALESATATRHAVDERFALEIGQNHPFIMKLVYAFQSETNLFLVSEFCGGGDLHSYLRRVARHHMSEQSAKYMLAEVVLALEFLHEHGIVYRDLKPENLLISSDGHVVLGDFGLAKKLAGGSFGRTHSFCGTREFLSPEVVSGTQYGVKVDSWAFGILMYRAIAGYTPFFRPNQSRADLFRRIRSGEITYGPRFSPEAVSLLTQVITKTEQERLSMVEIKAHPFFADVDWDKVRARGYDWRDPEMVHSEGLSNFNVDKLRDLSVGESQDSDFLSKLSAGFSEMLPITDSNQNNIIGYGYDSRKSSWSRNSSRFSSSSRA</sequence>
<dbReference type="GO" id="GO:0004691">
    <property type="term" value="F:cAMP-dependent protein kinase activity"/>
    <property type="evidence" value="ECO:0007669"/>
    <property type="project" value="TreeGrafter"/>
</dbReference>
<dbReference type="Gene3D" id="3.30.200.20">
    <property type="entry name" value="Phosphorylase Kinase, domain 1"/>
    <property type="match status" value="1"/>
</dbReference>
<keyword evidence="1" id="KW-0723">Serine/threonine-protein kinase</keyword>
<evidence type="ECO:0000313" key="8">
    <source>
        <dbReference type="EMBL" id="KAA8499064.1"/>
    </source>
</evidence>
<evidence type="ECO:0000256" key="6">
    <source>
        <dbReference type="PROSITE-ProRule" id="PRU10141"/>
    </source>
</evidence>
<dbReference type="PANTHER" id="PTHR24353">
    <property type="entry name" value="CYCLIC NUCLEOTIDE-DEPENDENT PROTEIN KINASE"/>
    <property type="match status" value="1"/>
</dbReference>
<dbReference type="PROSITE" id="PS00107">
    <property type="entry name" value="PROTEIN_KINASE_ATP"/>
    <property type="match status" value="1"/>
</dbReference>
<dbReference type="InterPro" id="IPR017441">
    <property type="entry name" value="Protein_kinase_ATP_BS"/>
</dbReference>
<reference evidence="9" key="1">
    <citation type="journal article" date="2019" name="Nat. Commun.">
        <title>Expansion of phycobilisome linker gene families in mesophilic red algae.</title>
        <authorList>
            <person name="Lee J."/>
            <person name="Kim D."/>
            <person name="Bhattacharya D."/>
            <person name="Yoon H.S."/>
        </authorList>
    </citation>
    <scope>NUCLEOTIDE SEQUENCE [LARGE SCALE GENOMIC DNA]</scope>
    <source>
        <strain evidence="9">CCMP 1328</strain>
    </source>
</reference>
<accession>A0A5J4Z7T0</accession>
<gene>
    <name evidence="8" type="ORF">FVE85_6649</name>
</gene>
<dbReference type="Pfam" id="PF00069">
    <property type="entry name" value="Pkinase"/>
    <property type="match status" value="1"/>
</dbReference>
<dbReference type="Proteomes" id="UP000324585">
    <property type="component" value="Unassembled WGS sequence"/>
</dbReference>
<dbReference type="GO" id="GO:0005524">
    <property type="term" value="F:ATP binding"/>
    <property type="evidence" value="ECO:0007669"/>
    <property type="project" value="UniProtKB-UniRule"/>
</dbReference>
<keyword evidence="5 6" id="KW-0067">ATP-binding</keyword>
<dbReference type="InterPro" id="IPR008271">
    <property type="entry name" value="Ser/Thr_kinase_AS"/>
</dbReference>
<evidence type="ECO:0000313" key="9">
    <source>
        <dbReference type="Proteomes" id="UP000324585"/>
    </source>
</evidence>
<dbReference type="SMART" id="SM00220">
    <property type="entry name" value="S_TKc"/>
    <property type="match status" value="1"/>
</dbReference>
<organism evidence="8 9">
    <name type="scientific">Porphyridium purpureum</name>
    <name type="common">Red alga</name>
    <name type="synonym">Porphyridium cruentum</name>
    <dbReference type="NCBI Taxonomy" id="35688"/>
    <lineage>
        <taxon>Eukaryota</taxon>
        <taxon>Rhodophyta</taxon>
        <taxon>Bangiophyceae</taxon>
        <taxon>Porphyridiales</taxon>
        <taxon>Porphyridiaceae</taxon>
        <taxon>Porphyridium</taxon>
    </lineage>
</organism>
<evidence type="ECO:0000256" key="4">
    <source>
        <dbReference type="ARBA" id="ARBA00022777"/>
    </source>
</evidence>
<comment type="caution">
    <text evidence="8">The sequence shown here is derived from an EMBL/GenBank/DDBJ whole genome shotgun (WGS) entry which is preliminary data.</text>
</comment>
<dbReference type="PROSITE" id="PS50011">
    <property type="entry name" value="PROTEIN_KINASE_DOM"/>
    <property type="match status" value="1"/>
</dbReference>
<dbReference type="InterPro" id="IPR011009">
    <property type="entry name" value="Kinase-like_dom_sf"/>
</dbReference>
<dbReference type="EMBL" id="VRMN01000001">
    <property type="protein sequence ID" value="KAA8499064.1"/>
    <property type="molecule type" value="Genomic_DNA"/>
</dbReference>
<evidence type="ECO:0000256" key="2">
    <source>
        <dbReference type="ARBA" id="ARBA00022679"/>
    </source>
</evidence>
<dbReference type="PROSITE" id="PS00108">
    <property type="entry name" value="PROTEIN_KINASE_ST"/>
    <property type="match status" value="1"/>
</dbReference>
<dbReference type="CDD" id="cd05123">
    <property type="entry name" value="STKc_AGC"/>
    <property type="match status" value="1"/>
</dbReference>
<name>A0A5J4Z7T0_PORPP</name>
<keyword evidence="4 8" id="KW-0418">Kinase</keyword>
<dbReference type="SMART" id="SM00233">
    <property type="entry name" value="PH"/>
    <property type="match status" value="1"/>
</dbReference>
<proteinExistence type="predicted"/>
<keyword evidence="2" id="KW-0808">Transferase</keyword>
<keyword evidence="9" id="KW-1185">Reference proteome</keyword>
<protein>
    <submittedName>
        <fullName evidence="8">RAC family serine/threonine-protein kinase-like</fullName>
    </submittedName>
</protein>
<dbReference type="GO" id="GO:0005952">
    <property type="term" value="C:cAMP-dependent protein kinase complex"/>
    <property type="evidence" value="ECO:0007669"/>
    <property type="project" value="TreeGrafter"/>
</dbReference>
<keyword evidence="3 6" id="KW-0547">Nucleotide-binding</keyword>
<evidence type="ECO:0000256" key="5">
    <source>
        <dbReference type="ARBA" id="ARBA00022840"/>
    </source>
</evidence>
<dbReference type="AlphaFoldDB" id="A0A5J4Z7T0"/>
<feature type="binding site" evidence="6">
    <location>
        <position position="184"/>
    </location>
    <ligand>
        <name>ATP</name>
        <dbReference type="ChEBI" id="CHEBI:30616"/>
    </ligand>
</feature>
<evidence type="ECO:0000259" key="7">
    <source>
        <dbReference type="PROSITE" id="PS50011"/>
    </source>
</evidence>
<dbReference type="InterPro" id="IPR001849">
    <property type="entry name" value="PH_domain"/>
</dbReference>
<dbReference type="InterPro" id="IPR045270">
    <property type="entry name" value="STKc_AGC"/>
</dbReference>